<evidence type="ECO:0000259" key="5">
    <source>
        <dbReference type="Pfam" id="PF01212"/>
    </source>
</evidence>
<dbReference type="PANTHER" id="PTHR48097">
    <property type="entry name" value="L-THREONINE ALDOLASE-RELATED"/>
    <property type="match status" value="1"/>
</dbReference>
<dbReference type="PANTHER" id="PTHR48097:SF9">
    <property type="entry name" value="L-THREONINE ALDOLASE"/>
    <property type="match status" value="1"/>
</dbReference>
<dbReference type="STRING" id="519452.SAMN04488139_1524"/>
<feature type="domain" description="Aromatic amino acid beta-eliminating lyase/threonine aldolase" evidence="5">
    <location>
        <begin position="42"/>
        <end position="303"/>
    </location>
</feature>
<dbReference type="SUPFAM" id="SSF53383">
    <property type="entry name" value="PLP-dependent transferases"/>
    <property type="match status" value="1"/>
</dbReference>
<dbReference type="Gene3D" id="3.90.1150.10">
    <property type="entry name" value="Aspartate Aminotransferase, domain 1"/>
    <property type="match status" value="1"/>
</dbReference>
<gene>
    <name evidence="6" type="ORF">CWE24_08525</name>
</gene>
<dbReference type="InterPro" id="IPR015422">
    <property type="entry name" value="PyrdxlP-dep_Trfase_small"/>
</dbReference>
<evidence type="ECO:0000256" key="4">
    <source>
        <dbReference type="ARBA" id="ARBA00022898"/>
    </source>
</evidence>
<evidence type="ECO:0000256" key="3">
    <source>
        <dbReference type="ARBA" id="ARBA00011881"/>
    </source>
</evidence>
<dbReference type="InterPro" id="IPR001597">
    <property type="entry name" value="ArAA_b-elim_lyase/Thr_aldolase"/>
</dbReference>
<dbReference type="Gene3D" id="3.40.640.10">
    <property type="entry name" value="Type I PLP-dependent aspartate aminotransferase-like (Major domain)"/>
    <property type="match status" value="1"/>
</dbReference>
<evidence type="ECO:0000256" key="2">
    <source>
        <dbReference type="ARBA" id="ARBA00006966"/>
    </source>
</evidence>
<comment type="caution">
    <text evidence="6">The sequence shown here is derived from an EMBL/GenBank/DDBJ whole genome shotgun (WGS) entry which is preliminary data.</text>
</comment>
<dbReference type="InterPro" id="IPR015424">
    <property type="entry name" value="PyrdxlP-dep_Trfase"/>
</dbReference>
<sequence>MSVIMENIRKAYTAAARTAQWSILRHPSRSMSETLRTLADRAEGLVESDVYGRGELIEAFEQKLAKTLGKPAALFLPSGTLAQPLALKLHCLQRRKNAVALHPTSHLVLHEHDGYQQLWGLEGHLVGKPNTPIHLDDLQQISPASLAALVLELPMREIGGQLPQWDDLQAQVTWARQHDIAVHFDGARLWHCPAAYQRSLAEICDLADSVYVSLYKDIGGIAGAILAGPEDFIAEARIWARRAGGNLISVYPYLLAAEQGMQENLAAIDKAVVYAQKLGELLGQIDGVKVNPEQPQSAMFHLHIQGEMEVISAAIVNFAETQGIIVLPLPRATENGNCIFEISVGRNAMQRPEAFWAQQLAKLMSQIK</sequence>
<organism evidence="6 7">
    <name type="scientific">Pseudidiomarina donghaiensis</name>
    <dbReference type="NCBI Taxonomy" id="519452"/>
    <lineage>
        <taxon>Bacteria</taxon>
        <taxon>Pseudomonadati</taxon>
        <taxon>Pseudomonadota</taxon>
        <taxon>Gammaproteobacteria</taxon>
        <taxon>Alteromonadales</taxon>
        <taxon>Idiomarinaceae</taxon>
        <taxon>Pseudidiomarina</taxon>
    </lineage>
</organism>
<comment type="similarity">
    <text evidence="2">Belongs to the threonine aldolase family.</text>
</comment>
<dbReference type="GO" id="GO:0005829">
    <property type="term" value="C:cytosol"/>
    <property type="evidence" value="ECO:0007669"/>
    <property type="project" value="TreeGrafter"/>
</dbReference>
<accession>A0A432XGY9</accession>
<proteinExistence type="inferred from homology"/>
<evidence type="ECO:0000256" key="1">
    <source>
        <dbReference type="ARBA" id="ARBA00001933"/>
    </source>
</evidence>
<protein>
    <submittedName>
        <fullName evidence="6">Threonine aldolase</fullName>
    </submittedName>
</protein>
<keyword evidence="4" id="KW-0663">Pyridoxal phosphate</keyword>
<evidence type="ECO:0000313" key="7">
    <source>
        <dbReference type="Proteomes" id="UP000286985"/>
    </source>
</evidence>
<comment type="cofactor">
    <cofactor evidence="1">
        <name>pyridoxal 5'-phosphate</name>
        <dbReference type="ChEBI" id="CHEBI:597326"/>
    </cofactor>
</comment>
<dbReference type="AlphaFoldDB" id="A0A432XGY9"/>
<dbReference type="InterPro" id="IPR015421">
    <property type="entry name" value="PyrdxlP-dep_Trfase_major"/>
</dbReference>
<dbReference type="OrthoDB" id="9774495at2"/>
<name>A0A432XGY9_9GAMM</name>
<reference evidence="7" key="1">
    <citation type="journal article" date="2018" name="Front. Microbiol.">
        <title>Genome-Based Analysis Reveals the Taxonomy and Diversity of the Family Idiomarinaceae.</title>
        <authorList>
            <person name="Liu Y."/>
            <person name="Lai Q."/>
            <person name="Shao Z."/>
        </authorList>
    </citation>
    <scope>NUCLEOTIDE SEQUENCE [LARGE SCALE GENOMIC DNA]</scope>
    <source>
        <strain evidence="7">908033</strain>
    </source>
</reference>
<dbReference type="GO" id="GO:0008732">
    <property type="term" value="F:L-allo-threonine aldolase activity"/>
    <property type="evidence" value="ECO:0007669"/>
    <property type="project" value="TreeGrafter"/>
</dbReference>
<dbReference type="GO" id="GO:0006567">
    <property type="term" value="P:L-threonine catabolic process"/>
    <property type="evidence" value="ECO:0007669"/>
    <property type="project" value="TreeGrafter"/>
</dbReference>
<dbReference type="Proteomes" id="UP000286985">
    <property type="component" value="Unassembled WGS sequence"/>
</dbReference>
<keyword evidence="7" id="KW-1185">Reference proteome</keyword>
<dbReference type="Pfam" id="PF01212">
    <property type="entry name" value="Beta_elim_lyase"/>
    <property type="match status" value="1"/>
</dbReference>
<comment type="subunit">
    <text evidence="3">Homotetramer.</text>
</comment>
<evidence type="ECO:0000313" key="6">
    <source>
        <dbReference type="EMBL" id="RUO48018.1"/>
    </source>
</evidence>
<dbReference type="GO" id="GO:0006545">
    <property type="term" value="P:glycine biosynthetic process"/>
    <property type="evidence" value="ECO:0007669"/>
    <property type="project" value="TreeGrafter"/>
</dbReference>
<dbReference type="EMBL" id="PIPU01000003">
    <property type="protein sequence ID" value="RUO48018.1"/>
    <property type="molecule type" value="Genomic_DNA"/>
</dbReference>